<sequence>MKPIARLGDLHSCPKKGCGTTLIVSVASDSEVDGQRVATVGDKTGCGAVIVQGSSTMDMNGKPIAYVGCKTSHGGTIMTGSAKCLVEP</sequence>
<reference evidence="1" key="1">
    <citation type="submission" date="2023-07" db="EMBL/GenBank/DDBJ databases">
        <title>Genome content predicts the carbon catabolic preferences of heterotrophic bacteria.</title>
        <authorList>
            <person name="Gralka M."/>
        </authorList>
    </citation>
    <scope>NUCLEOTIDE SEQUENCE</scope>
    <source>
        <strain evidence="1">I2M16</strain>
    </source>
</reference>
<dbReference type="RefSeq" id="WP_303549201.1">
    <property type="nucleotide sequence ID" value="NZ_JAUOPG010000003.1"/>
</dbReference>
<gene>
    <name evidence="1" type="ORF">Q4490_05880</name>
</gene>
<accession>A0AAW7XHJ7</accession>
<dbReference type="Proteomes" id="UP001169862">
    <property type="component" value="Unassembled WGS sequence"/>
</dbReference>
<dbReference type="CDD" id="cd14743">
    <property type="entry name" value="PAAR_CT_1"/>
    <property type="match status" value="1"/>
</dbReference>
<protein>
    <submittedName>
        <fullName evidence="1">PAAR domain-containing protein</fullName>
    </submittedName>
</protein>
<organism evidence="1 2">
    <name type="scientific">Neptunomonas phycophila</name>
    <dbReference type="NCBI Taxonomy" id="1572645"/>
    <lineage>
        <taxon>Bacteria</taxon>
        <taxon>Pseudomonadati</taxon>
        <taxon>Pseudomonadota</taxon>
        <taxon>Gammaproteobacteria</taxon>
        <taxon>Oceanospirillales</taxon>
        <taxon>Oceanospirillaceae</taxon>
        <taxon>Neptunomonas</taxon>
    </lineage>
</organism>
<dbReference type="InterPro" id="IPR008727">
    <property type="entry name" value="PAAR_motif"/>
</dbReference>
<comment type="caution">
    <text evidence="1">The sequence shown here is derived from an EMBL/GenBank/DDBJ whole genome shotgun (WGS) entry which is preliminary data.</text>
</comment>
<evidence type="ECO:0000313" key="2">
    <source>
        <dbReference type="Proteomes" id="UP001169862"/>
    </source>
</evidence>
<dbReference type="EMBL" id="JAUOPG010000003">
    <property type="protein sequence ID" value="MDO6453087.1"/>
    <property type="molecule type" value="Genomic_DNA"/>
</dbReference>
<dbReference type="AlphaFoldDB" id="A0AAW7XHJ7"/>
<dbReference type="Pfam" id="PF05488">
    <property type="entry name" value="PAAR_motif"/>
    <property type="match status" value="1"/>
</dbReference>
<name>A0AAW7XHJ7_9GAMM</name>
<proteinExistence type="predicted"/>
<dbReference type="Gene3D" id="2.60.200.60">
    <property type="match status" value="2"/>
</dbReference>
<evidence type="ECO:0000313" key="1">
    <source>
        <dbReference type="EMBL" id="MDO6453087.1"/>
    </source>
</evidence>